<evidence type="ECO:0000259" key="18">
    <source>
        <dbReference type="Pfam" id="PF04209"/>
    </source>
</evidence>
<feature type="binding site" evidence="17">
    <location>
        <position position="356"/>
    </location>
    <ligand>
        <name>homogentisate</name>
        <dbReference type="ChEBI" id="CHEBI:16169"/>
    </ligand>
</feature>
<gene>
    <name evidence="20" type="primary">106662155</name>
</gene>
<evidence type="ECO:0000256" key="8">
    <source>
        <dbReference type="ARBA" id="ARBA00022878"/>
    </source>
</evidence>
<feature type="domain" description="Homogentisate 1,2-dioxygenase C-terminal" evidence="18">
    <location>
        <begin position="287"/>
        <end position="437"/>
    </location>
</feature>
<dbReference type="CDD" id="cd07000">
    <property type="entry name" value="cupin_HGO_N"/>
    <property type="match status" value="1"/>
</dbReference>
<comment type="pathway">
    <text evidence="3">Amino-acid degradation; L-phenylalanine degradation; acetoacetate and fumarate from L-phenylalanine: step 4/6.</text>
</comment>
<keyword evidence="21" id="KW-1185">Reference proteome</keyword>
<evidence type="ECO:0000256" key="14">
    <source>
        <dbReference type="ARBA" id="ARBA00030437"/>
    </source>
</evidence>
<dbReference type="InterPro" id="IPR014710">
    <property type="entry name" value="RmlC-like_jellyroll"/>
</dbReference>
<evidence type="ECO:0000256" key="16">
    <source>
        <dbReference type="PIRSR" id="PIRSR605708-1"/>
    </source>
</evidence>
<evidence type="ECO:0000256" key="15">
    <source>
        <dbReference type="ARBA" id="ARBA00033225"/>
    </source>
</evidence>
<dbReference type="OMA" id="MLPHGPD"/>
<dbReference type="AlphaFoldDB" id="A0A8I6RCY5"/>
<feature type="binding site" evidence="17">
    <location>
        <position position="377"/>
    </location>
    <ligand>
        <name>homogentisate</name>
        <dbReference type="ChEBI" id="CHEBI:16169"/>
    </ligand>
</feature>
<dbReference type="EC" id="1.13.11.5" evidence="5"/>
<dbReference type="NCBIfam" id="TIGR01015">
    <property type="entry name" value="hmgA"/>
    <property type="match status" value="1"/>
</dbReference>
<evidence type="ECO:0000256" key="12">
    <source>
        <dbReference type="ARBA" id="ARBA00023232"/>
    </source>
</evidence>
<proteinExistence type="inferred from homology"/>
<evidence type="ECO:0000256" key="1">
    <source>
        <dbReference type="ARBA" id="ARBA00000076"/>
    </source>
</evidence>
<evidence type="ECO:0000256" key="5">
    <source>
        <dbReference type="ARBA" id="ARBA00013127"/>
    </source>
</evidence>
<evidence type="ECO:0000256" key="13">
    <source>
        <dbReference type="ARBA" id="ARBA00030235"/>
    </source>
</evidence>
<sequence length="445" mass="49944">MSNELKYMSGFGNEFSSEDPRCPGALPQGQNNPQKCPYGLYAEQLSGAAFTAPREHNERSWLYRIKPSVLHLPYTRENYAFSPKNFGNHVNEELELDTPSPNQTRWAPFPLPPSSKQVDWKDGLFPVAEGGNSTSRSGLCIYVYSCNVSMQNKAVYNADGDFLLVPQLGVLNVTTEFGKMTVNPGEICVIQQGIKFSIAVNEPSRGYVLEVYGSHFQLPQLGPIGANGLANPRDFLTPTAWYEDVTAEYKICGKFCSKWWSVKQNHSPFNVVAWHGNYCPYKYNLDNFMTINTVSYDHCDPSIFTVLTCPSNKPGTAIADFVIFPPRWSVAEHTFRPPYYHRNCMSEYMGLIKGSYEAKEDGFAPGGASLHPIMSAHGPDLACFEGASNAELKPSRVADGTMAFMFETSLHLKTFNWTNHYVDHNYYKCWAGLEKHFDKLNLASK</sequence>
<feature type="binding site" evidence="17">
    <location>
        <position position="347"/>
    </location>
    <ligand>
        <name>Fe cation</name>
        <dbReference type="ChEBI" id="CHEBI:24875"/>
    </ligand>
</feature>
<keyword evidence="11 17" id="KW-0408">Iron</keyword>
<dbReference type="UniPathway" id="UPA00139">
    <property type="reaction ID" value="UER00339"/>
</dbReference>
<feature type="domain" description="Homogentisate 1,2-dioxygenase N-terminal" evidence="19">
    <location>
        <begin position="6"/>
        <end position="285"/>
    </location>
</feature>
<evidence type="ECO:0000256" key="4">
    <source>
        <dbReference type="ARBA" id="ARBA00007757"/>
    </source>
</evidence>
<accession>A0A8I6RCY5</accession>
<organism evidence="20 21">
    <name type="scientific">Cimex lectularius</name>
    <name type="common">Bed bug</name>
    <name type="synonym">Acanthia lectularia</name>
    <dbReference type="NCBI Taxonomy" id="79782"/>
    <lineage>
        <taxon>Eukaryota</taxon>
        <taxon>Metazoa</taxon>
        <taxon>Ecdysozoa</taxon>
        <taxon>Arthropoda</taxon>
        <taxon>Hexapoda</taxon>
        <taxon>Insecta</taxon>
        <taxon>Pterygota</taxon>
        <taxon>Neoptera</taxon>
        <taxon>Paraneoptera</taxon>
        <taxon>Hemiptera</taxon>
        <taxon>Heteroptera</taxon>
        <taxon>Panheteroptera</taxon>
        <taxon>Cimicomorpha</taxon>
        <taxon>Cimicidae</taxon>
        <taxon>Cimex</taxon>
    </lineage>
</organism>
<dbReference type="OrthoDB" id="1689029at2759"/>
<dbReference type="Gene3D" id="2.60.120.10">
    <property type="entry name" value="Jelly Rolls"/>
    <property type="match status" value="1"/>
</dbReference>
<dbReference type="Proteomes" id="UP000494040">
    <property type="component" value="Unassembled WGS sequence"/>
</dbReference>
<dbReference type="InterPro" id="IPR046451">
    <property type="entry name" value="HgmA_C"/>
</dbReference>
<dbReference type="GO" id="GO:0004411">
    <property type="term" value="F:homogentisate 1,2-dioxygenase activity"/>
    <property type="evidence" value="ECO:0007669"/>
    <property type="project" value="UniProtKB-EC"/>
</dbReference>
<keyword evidence="10" id="KW-0560">Oxidoreductase</keyword>
<comment type="similarity">
    <text evidence="4">Belongs to the homogentisate dioxygenase family.</text>
</comment>
<dbReference type="FunFam" id="2.60.120.10:FF:000026">
    <property type="entry name" value="Homogentisate 1,2-dioxygenase"/>
    <property type="match status" value="1"/>
</dbReference>
<dbReference type="EnsemblMetazoa" id="XM_014385995.1">
    <property type="protein sequence ID" value="XP_014241481.1"/>
    <property type="gene ID" value="LOC106662155"/>
</dbReference>
<evidence type="ECO:0000256" key="7">
    <source>
        <dbReference type="ARBA" id="ARBA00022723"/>
    </source>
</evidence>
<comment type="catalytic activity">
    <reaction evidence="1">
        <text>homogentisate + O2 = 4-maleylacetoacetate + H(+)</text>
        <dbReference type="Rhea" id="RHEA:15449"/>
        <dbReference type="ChEBI" id="CHEBI:15378"/>
        <dbReference type="ChEBI" id="CHEBI:15379"/>
        <dbReference type="ChEBI" id="CHEBI:16169"/>
        <dbReference type="ChEBI" id="CHEBI:17105"/>
        <dbReference type="EC" id="1.13.11.5"/>
    </reaction>
</comment>
<dbReference type="Pfam" id="PF04209">
    <property type="entry name" value="HgmA_C"/>
    <property type="match status" value="1"/>
</dbReference>
<evidence type="ECO:0000256" key="2">
    <source>
        <dbReference type="ARBA" id="ARBA00001962"/>
    </source>
</evidence>
<dbReference type="GO" id="GO:0006559">
    <property type="term" value="P:L-phenylalanine catabolic process"/>
    <property type="evidence" value="ECO:0007669"/>
    <property type="project" value="UniProtKB-UniPathway"/>
</dbReference>
<dbReference type="InterPro" id="IPR005708">
    <property type="entry name" value="Homogentis_dOase"/>
</dbReference>
<dbReference type="GO" id="GO:0006572">
    <property type="term" value="P:L-tyrosine catabolic process"/>
    <property type="evidence" value="ECO:0007669"/>
    <property type="project" value="UniProtKB-KW"/>
</dbReference>
<keyword evidence="7 17" id="KW-0479">Metal-binding</keyword>
<dbReference type="KEGG" id="clec:106662155"/>
<feature type="binding site" evidence="17">
    <location>
        <position position="341"/>
    </location>
    <ligand>
        <name>Fe cation</name>
        <dbReference type="ChEBI" id="CHEBI:24875"/>
    </ligand>
</feature>
<dbReference type="GO" id="GO:0046872">
    <property type="term" value="F:metal ion binding"/>
    <property type="evidence" value="ECO:0007669"/>
    <property type="project" value="UniProtKB-KW"/>
</dbReference>
<keyword evidence="8" id="KW-0828">Tyrosine catabolism</keyword>
<dbReference type="SUPFAM" id="SSF51182">
    <property type="entry name" value="RmlC-like cupins"/>
    <property type="match status" value="1"/>
</dbReference>
<protein>
    <recommendedName>
        <fullName evidence="6">Homogentisate 1,2-dioxygenase</fullName>
        <ecNumber evidence="5">1.13.11.5</ecNumber>
    </recommendedName>
    <alternativeName>
        <fullName evidence="13">Homogentisate oxygenase</fullName>
    </alternativeName>
    <alternativeName>
        <fullName evidence="14">Homogentisic acid oxidase</fullName>
    </alternativeName>
    <alternativeName>
        <fullName evidence="15">Homogentisicase</fullName>
    </alternativeName>
</protein>
<dbReference type="Pfam" id="PF20510">
    <property type="entry name" value="HgmA_N"/>
    <property type="match status" value="1"/>
</dbReference>
<evidence type="ECO:0000259" key="19">
    <source>
        <dbReference type="Pfam" id="PF20510"/>
    </source>
</evidence>
<dbReference type="InterPro" id="IPR046452">
    <property type="entry name" value="HgmA_N"/>
</dbReference>
<dbReference type="GO" id="GO:0005737">
    <property type="term" value="C:cytoplasm"/>
    <property type="evidence" value="ECO:0007669"/>
    <property type="project" value="TreeGrafter"/>
</dbReference>
<feature type="active site" description="Proton acceptor" evidence="16">
    <location>
        <position position="298"/>
    </location>
</feature>
<evidence type="ECO:0000256" key="10">
    <source>
        <dbReference type="ARBA" id="ARBA00023002"/>
    </source>
</evidence>
<name>A0A8I6RCY5_CIMLE</name>
<evidence type="ECO:0000256" key="11">
    <source>
        <dbReference type="ARBA" id="ARBA00023004"/>
    </source>
</evidence>
<dbReference type="PANTHER" id="PTHR11056">
    <property type="entry name" value="HOMOGENTISATE 1,2-DIOXYGENASE"/>
    <property type="match status" value="1"/>
</dbReference>
<reference evidence="20" key="1">
    <citation type="submission" date="2022-01" db="UniProtKB">
        <authorList>
            <consortium name="EnsemblMetazoa"/>
        </authorList>
    </citation>
    <scope>IDENTIFICATION</scope>
</reference>
<evidence type="ECO:0000256" key="3">
    <source>
        <dbReference type="ARBA" id="ARBA00004704"/>
    </source>
</evidence>
<keyword evidence="9" id="KW-0223">Dioxygenase</keyword>
<dbReference type="InterPro" id="IPR011051">
    <property type="entry name" value="RmlC_Cupin_sf"/>
</dbReference>
<evidence type="ECO:0000313" key="20">
    <source>
        <dbReference type="EnsemblMetazoa" id="XP_014241481.1"/>
    </source>
</evidence>
<keyword evidence="12" id="KW-0585">Phenylalanine catabolism</keyword>
<evidence type="ECO:0000256" key="9">
    <source>
        <dbReference type="ARBA" id="ARBA00022964"/>
    </source>
</evidence>
<evidence type="ECO:0000256" key="17">
    <source>
        <dbReference type="PIRSR" id="PIRSR605708-2"/>
    </source>
</evidence>
<dbReference type="PANTHER" id="PTHR11056:SF0">
    <property type="entry name" value="HOMOGENTISATE 1,2-DIOXYGENASE"/>
    <property type="match status" value="1"/>
</dbReference>
<evidence type="ECO:0000313" key="21">
    <source>
        <dbReference type="Proteomes" id="UP000494040"/>
    </source>
</evidence>
<comment type="cofactor">
    <cofactor evidence="2 17">
        <name>Fe cation</name>
        <dbReference type="ChEBI" id="CHEBI:24875"/>
    </cofactor>
</comment>
<evidence type="ECO:0000256" key="6">
    <source>
        <dbReference type="ARBA" id="ARBA00018757"/>
    </source>
</evidence>
<feature type="binding site" evidence="17">
    <location>
        <position position="377"/>
    </location>
    <ligand>
        <name>Fe cation</name>
        <dbReference type="ChEBI" id="CHEBI:24875"/>
    </ligand>
</feature>